<sequence length="79" mass="9112">MFYQNNLIAHKFYFRCLVNKKHANRISKNSSNTADEIDLGRLFNILLEAKWLIITITFLFAVIGVMYALLATPIYKADA</sequence>
<dbReference type="EC" id="2.7.10.2" evidence="8"/>
<protein>
    <submittedName>
        <fullName evidence="8">Tyrosine-protein kinase Wzc</fullName>
        <ecNumber evidence="8">2.7.10.2</ecNumber>
    </submittedName>
</protein>
<dbReference type="InterPro" id="IPR003856">
    <property type="entry name" value="LPS_length_determ_N"/>
</dbReference>
<keyword evidence="3 6" id="KW-0812">Transmembrane</keyword>
<dbReference type="InterPro" id="IPR050445">
    <property type="entry name" value="Bact_polysacc_biosynth/exp"/>
</dbReference>
<proteinExistence type="predicted"/>
<comment type="caution">
    <text evidence="8">The sequence shown here is derived from an EMBL/GenBank/DDBJ whole genome shotgun (WGS) entry which is preliminary data.</text>
</comment>
<keyword evidence="8" id="KW-0418">Kinase</keyword>
<organism evidence="8 9">
    <name type="scientific">Vibrio maritimus</name>
    <dbReference type="NCBI Taxonomy" id="990268"/>
    <lineage>
        <taxon>Bacteria</taxon>
        <taxon>Pseudomonadati</taxon>
        <taxon>Pseudomonadota</taxon>
        <taxon>Gammaproteobacteria</taxon>
        <taxon>Vibrionales</taxon>
        <taxon>Vibrionaceae</taxon>
        <taxon>Vibrio</taxon>
    </lineage>
</organism>
<evidence type="ECO:0000313" key="9">
    <source>
        <dbReference type="Proteomes" id="UP000029228"/>
    </source>
</evidence>
<name>A0A090S6E2_9VIBR</name>
<keyword evidence="4 6" id="KW-1133">Transmembrane helix</keyword>
<dbReference type="STRING" id="990268.JCM19235_2753"/>
<evidence type="ECO:0000259" key="7">
    <source>
        <dbReference type="Pfam" id="PF02706"/>
    </source>
</evidence>
<feature type="domain" description="Polysaccharide chain length determinant N-terminal" evidence="7">
    <location>
        <begin position="35"/>
        <end position="79"/>
    </location>
</feature>
<dbReference type="GO" id="GO:0004715">
    <property type="term" value="F:non-membrane spanning protein tyrosine kinase activity"/>
    <property type="evidence" value="ECO:0007669"/>
    <property type="project" value="UniProtKB-EC"/>
</dbReference>
<accession>A0A090S6E2</accession>
<evidence type="ECO:0000256" key="2">
    <source>
        <dbReference type="ARBA" id="ARBA00022475"/>
    </source>
</evidence>
<keyword evidence="8" id="KW-0808">Transferase</keyword>
<reference evidence="8 9" key="1">
    <citation type="submission" date="2014-09" db="EMBL/GenBank/DDBJ databases">
        <title>Vibrio maritimus JCM 19235. (C45) whole genome shotgun sequence.</title>
        <authorList>
            <person name="Sawabe T."/>
            <person name="Meirelles P."/>
            <person name="Nakanishi M."/>
            <person name="Sayaka M."/>
            <person name="Hattori M."/>
            <person name="Ohkuma M."/>
        </authorList>
    </citation>
    <scope>NUCLEOTIDE SEQUENCE [LARGE SCALE GENOMIC DNA]</scope>
    <source>
        <strain evidence="9">JCM19235</strain>
    </source>
</reference>
<evidence type="ECO:0000256" key="3">
    <source>
        <dbReference type="ARBA" id="ARBA00022692"/>
    </source>
</evidence>
<evidence type="ECO:0000256" key="4">
    <source>
        <dbReference type="ARBA" id="ARBA00022989"/>
    </source>
</evidence>
<keyword evidence="9" id="KW-1185">Reference proteome</keyword>
<dbReference type="GO" id="GO:0005886">
    <property type="term" value="C:plasma membrane"/>
    <property type="evidence" value="ECO:0007669"/>
    <property type="project" value="UniProtKB-SubCell"/>
</dbReference>
<dbReference type="AlphaFoldDB" id="A0A090S6E2"/>
<keyword evidence="2" id="KW-1003">Cell membrane</keyword>
<dbReference type="Pfam" id="PF02706">
    <property type="entry name" value="Wzz"/>
    <property type="match status" value="1"/>
</dbReference>
<dbReference type="Proteomes" id="UP000029228">
    <property type="component" value="Unassembled WGS sequence"/>
</dbReference>
<evidence type="ECO:0000256" key="5">
    <source>
        <dbReference type="ARBA" id="ARBA00023136"/>
    </source>
</evidence>
<reference evidence="8 9" key="2">
    <citation type="submission" date="2014-09" db="EMBL/GenBank/DDBJ databases">
        <authorList>
            <consortium name="NBRP consortium"/>
            <person name="Sawabe T."/>
            <person name="Meirelles P."/>
            <person name="Nakanishi M."/>
            <person name="Sayaka M."/>
            <person name="Hattori M."/>
            <person name="Ohkuma M."/>
        </authorList>
    </citation>
    <scope>NUCLEOTIDE SEQUENCE [LARGE SCALE GENOMIC DNA]</scope>
    <source>
        <strain evidence="9">JCM19235</strain>
    </source>
</reference>
<feature type="transmembrane region" description="Helical" evidence="6">
    <location>
        <begin position="51"/>
        <end position="70"/>
    </location>
</feature>
<evidence type="ECO:0000256" key="6">
    <source>
        <dbReference type="SAM" id="Phobius"/>
    </source>
</evidence>
<evidence type="ECO:0000256" key="1">
    <source>
        <dbReference type="ARBA" id="ARBA00004651"/>
    </source>
</evidence>
<evidence type="ECO:0000313" key="8">
    <source>
        <dbReference type="EMBL" id="GAL22059.1"/>
    </source>
</evidence>
<keyword evidence="5 6" id="KW-0472">Membrane</keyword>
<dbReference type="EMBL" id="BBMR01000011">
    <property type="protein sequence ID" value="GAL22059.1"/>
    <property type="molecule type" value="Genomic_DNA"/>
</dbReference>
<gene>
    <name evidence="8" type="ORF">JCM19235_2753</name>
</gene>
<dbReference type="PANTHER" id="PTHR32309">
    <property type="entry name" value="TYROSINE-PROTEIN KINASE"/>
    <property type="match status" value="1"/>
</dbReference>
<comment type="subcellular location">
    <subcellularLocation>
        <location evidence="1">Cell membrane</location>
        <topology evidence="1">Multi-pass membrane protein</topology>
    </subcellularLocation>
</comment>
<dbReference type="PANTHER" id="PTHR32309:SF32">
    <property type="entry name" value="TYROSINE-PROTEIN KINASE ETK-RELATED"/>
    <property type="match status" value="1"/>
</dbReference>